<dbReference type="EMBL" id="JACSPZ010000002">
    <property type="protein sequence ID" value="MBD8036121.1"/>
    <property type="molecule type" value="Genomic_DNA"/>
</dbReference>
<keyword evidence="1" id="KW-1133">Transmembrane helix</keyword>
<protein>
    <recommendedName>
        <fullName evidence="4">YxeA family protein</fullName>
    </recommendedName>
</protein>
<keyword evidence="1" id="KW-0472">Membrane</keyword>
<accession>A0ABR8XW03</accession>
<evidence type="ECO:0008006" key="4">
    <source>
        <dbReference type="Google" id="ProtNLM"/>
    </source>
</evidence>
<reference evidence="2 3" key="1">
    <citation type="submission" date="2020-08" db="EMBL/GenBank/DDBJ databases">
        <title>A Genomic Blueprint of the Chicken Gut Microbiome.</title>
        <authorList>
            <person name="Gilroy R."/>
            <person name="Ravi A."/>
            <person name="Getino M."/>
            <person name="Pursley I."/>
            <person name="Horton D.L."/>
            <person name="Alikhan N.-F."/>
            <person name="Baker D."/>
            <person name="Gharbi K."/>
            <person name="Hall N."/>
            <person name="Watson M."/>
            <person name="Adriaenssens E.M."/>
            <person name="Foster-Nyarko E."/>
            <person name="Jarju S."/>
            <person name="Secka A."/>
            <person name="Antonio M."/>
            <person name="Oren A."/>
            <person name="Chaudhuri R."/>
            <person name="La Ragione R.M."/>
            <person name="Hildebrand F."/>
            <person name="Pallen M.J."/>
        </authorList>
    </citation>
    <scope>NUCLEOTIDE SEQUENCE [LARGE SCALE GENOMIC DNA]</scope>
    <source>
        <strain evidence="2 3">A46</strain>
    </source>
</reference>
<evidence type="ECO:0000313" key="3">
    <source>
        <dbReference type="Proteomes" id="UP000619101"/>
    </source>
</evidence>
<organism evidence="2 3">
    <name type="scientific">Solibacillus faecavium</name>
    <dbReference type="NCBI Taxonomy" id="2762221"/>
    <lineage>
        <taxon>Bacteria</taxon>
        <taxon>Bacillati</taxon>
        <taxon>Bacillota</taxon>
        <taxon>Bacilli</taxon>
        <taxon>Bacillales</taxon>
        <taxon>Caryophanaceae</taxon>
        <taxon>Solibacillus</taxon>
    </lineage>
</organism>
<gene>
    <name evidence="2" type="ORF">H9635_05155</name>
</gene>
<sequence>MKKKVGWAIAIIVILIGIILVSSNFNYEITEDLYGFPIPIKAELVQESERVKSYNWSRASEENGIPLDYEIVLKLNGWKKGEREGANVLYTKGNHTINLASYHKVIDIMER</sequence>
<evidence type="ECO:0000313" key="2">
    <source>
        <dbReference type="EMBL" id="MBD8036121.1"/>
    </source>
</evidence>
<evidence type="ECO:0000256" key="1">
    <source>
        <dbReference type="SAM" id="Phobius"/>
    </source>
</evidence>
<dbReference type="Proteomes" id="UP000619101">
    <property type="component" value="Unassembled WGS sequence"/>
</dbReference>
<keyword evidence="3" id="KW-1185">Reference proteome</keyword>
<comment type="caution">
    <text evidence="2">The sequence shown here is derived from an EMBL/GenBank/DDBJ whole genome shotgun (WGS) entry which is preliminary data.</text>
</comment>
<keyword evidence="1" id="KW-0812">Transmembrane</keyword>
<name>A0ABR8XW03_9BACL</name>
<feature type="transmembrane region" description="Helical" evidence="1">
    <location>
        <begin position="7"/>
        <end position="27"/>
    </location>
</feature>
<proteinExistence type="predicted"/>